<reference evidence="4 5" key="1">
    <citation type="submission" date="2015-03" db="EMBL/GenBank/DDBJ databases">
        <title>Genomics and transcriptomics of the oil-accumulating basidiomycete yeast T. oleaginosus allow insights into substrate utilization and the diverse evolutionary trajectories of mating systems in fungi.</title>
        <authorList>
            <consortium name="DOE Joint Genome Institute"/>
            <person name="Kourist R."/>
            <person name="Kracht O."/>
            <person name="Bracharz F."/>
            <person name="Lipzen A."/>
            <person name="Nolan M."/>
            <person name="Ohm R."/>
            <person name="Grigoriev I."/>
            <person name="Sun S."/>
            <person name="Heitman J."/>
            <person name="Bruck T."/>
            <person name="Nowrousian M."/>
        </authorList>
    </citation>
    <scope>NUCLEOTIDE SEQUENCE [LARGE SCALE GENOMIC DNA]</scope>
    <source>
        <strain evidence="4 5">IBC0246</strain>
    </source>
</reference>
<evidence type="ECO:0000313" key="5">
    <source>
        <dbReference type="Proteomes" id="UP000053611"/>
    </source>
</evidence>
<organism evidence="4 5">
    <name type="scientific">Cutaneotrichosporon oleaginosum</name>
    <dbReference type="NCBI Taxonomy" id="879819"/>
    <lineage>
        <taxon>Eukaryota</taxon>
        <taxon>Fungi</taxon>
        <taxon>Dikarya</taxon>
        <taxon>Basidiomycota</taxon>
        <taxon>Agaricomycotina</taxon>
        <taxon>Tremellomycetes</taxon>
        <taxon>Trichosporonales</taxon>
        <taxon>Trichosporonaceae</taxon>
        <taxon>Cutaneotrichosporon</taxon>
    </lineage>
</organism>
<dbReference type="Proteomes" id="UP000053611">
    <property type="component" value="Unassembled WGS sequence"/>
</dbReference>
<feature type="compositionally biased region" description="Basic and acidic residues" evidence="1">
    <location>
        <begin position="161"/>
        <end position="177"/>
    </location>
</feature>
<evidence type="ECO:0000256" key="1">
    <source>
        <dbReference type="SAM" id="MobiDB-lite"/>
    </source>
</evidence>
<keyword evidence="5" id="KW-1185">Reference proteome</keyword>
<dbReference type="GeneID" id="28986192"/>
<keyword evidence="3" id="KW-0732">Signal</keyword>
<keyword evidence="2" id="KW-0472">Membrane</keyword>
<feature type="compositionally biased region" description="Low complexity" evidence="1">
    <location>
        <begin position="124"/>
        <end position="139"/>
    </location>
</feature>
<feature type="transmembrane region" description="Helical" evidence="2">
    <location>
        <begin position="55"/>
        <end position="78"/>
    </location>
</feature>
<feature type="region of interest" description="Disordered" evidence="1">
    <location>
        <begin position="218"/>
        <end position="238"/>
    </location>
</feature>
<dbReference type="AlphaFoldDB" id="A0A0J1AV79"/>
<feature type="region of interest" description="Disordered" evidence="1">
    <location>
        <begin position="88"/>
        <end position="190"/>
    </location>
</feature>
<accession>A0A0J1AV79</accession>
<keyword evidence="2" id="KW-0812">Transmembrane</keyword>
<evidence type="ECO:0000256" key="2">
    <source>
        <dbReference type="SAM" id="Phobius"/>
    </source>
</evidence>
<feature type="chain" id="PRO_5005247772" evidence="3">
    <location>
        <begin position="24"/>
        <end position="238"/>
    </location>
</feature>
<evidence type="ECO:0000313" key="4">
    <source>
        <dbReference type="EMBL" id="KLT39209.1"/>
    </source>
</evidence>
<sequence>MRARPPSTPAAFALALALQFAAAQPVPASVDVASLYTVVDEETGETREKGLSSGIIAGVVVGAVLGFSILFGLLWCWLDRQAADRRLPDHPPRRLWPWAAPPPPLMHAAPRTRSAPLASAGPRTSSTSTTNTTSTGSRTVIGSVSSNKPHCPPSPPPRASRSRDPRDRDDDARRSDDSLPQYIQVHPPPKAVLVGPDHGRIGEWCAKAAARIEGHPVTRIKSWEKGDPEKRLPDPFTA</sequence>
<keyword evidence="2" id="KW-1133">Transmembrane helix</keyword>
<dbReference type="RefSeq" id="XP_018275700.1">
    <property type="nucleotide sequence ID" value="XM_018425589.1"/>
</dbReference>
<protein>
    <submittedName>
        <fullName evidence="4">Uncharacterized protein</fullName>
    </submittedName>
</protein>
<evidence type="ECO:0000256" key="3">
    <source>
        <dbReference type="SAM" id="SignalP"/>
    </source>
</evidence>
<proteinExistence type="predicted"/>
<dbReference type="EMBL" id="KQ087266">
    <property type="protein sequence ID" value="KLT39209.1"/>
    <property type="molecule type" value="Genomic_DNA"/>
</dbReference>
<name>A0A0J1AV79_9TREE</name>
<gene>
    <name evidence="4" type="ORF">CC85DRAFT_305231</name>
</gene>
<feature type="signal peptide" evidence="3">
    <location>
        <begin position="1"/>
        <end position="23"/>
    </location>
</feature>